<sequence>MPTKVKLKLDCIPLDEMIYALKRAVADAQEEQKYKRTPKTKRQNKKTIEFFGNCLYYMEELKKLKQHETDIKNQ</sequence>
<dbReference type="EMBL" id="JACIFO010000001">
    <property type="protein sequence ID" value="MBB4117891.1"/>
    <property type="molecule type" value="Genomic_DNA"/>
</dbReference>
<dbReference type="Proteomes" id="UP000553034">
    <property type="component" value="Unassembled WGS sequence"/>
</dbReference>
<organism evidence="1 2">
    <name type="scientific">Mesonia hippocampi</name>
    <dbReference type="NCBI Taxonomy" id="1628250"/>
    <lineage>
        <taxon>Bacteria</taxon>
        <taxon>Pseudomonadati</taxon>
        <taxon>Bacteroidota</taxon>
        <taxon>Flavobacteriia</taxon>
        <taxon>Flavobacteriales</taxon>
        <taxon>Flavobacteriaceae</taxon>
        <taxon>Mesonia</taxon>
    </lineage>
</organism>
<proteinExistence type="predicted"/>
<evidence type="ECO:0000313" key="2">
    <source>
        <dbReference type="Proteomes" id="UP000553034"/>
    </source>
</evidence>
<dbReference type="RefSeq" id="WP_183475544.1">
    <property type="nucleotide sequence ID" value="NZ_JACIFO010000001.1"/>
</dbReference>
<dbReference type="AlphaFoldDB" id="A0A840ELB8"/>
<reference evidence="1 2" key="1">
    <citation type="submission" date="2020-08" db="EMBL/GenBank/DDBJ databases">
        <title>Genomic Encyclopedia of Type Strains, Phase IV (KMG-IV): sequencing the most valuable type-strain genomes for metagenomic binning, comparative biology and taxonomic classification.</title>
        <authorList>
            <person name="Goeker M."/>
        </authorList>
    </citation>
    <scope>NUCLEOTIDE SEQUENCE [LARGE SCALE GENOMIC DNA]</scope>
    <source>
        <strain evidence="1 2">DSM 29568</strain>
    </source>
</reference>
<protein>
    <submittedName>
        <fullName evidence="1">Uncharacterized protein</fullName>
    </submittedName>
</protein>
<gene>
    <name evidence="1" type="ORF">GGR32_000163</name>
</gene>
<name>A0A840ELB8_9FLAO</name>
<comment type="caution">
    <text evidence="1">The sequence shown here is derived from an EMBL/GenBank/DDBJ whole genome shotgun (WGS) entry which is preliminary data.</text>
</comment>
<evidence type="ECO:0000313" key="1">
    <source>
        <dbReference type="EMBL" id="MBB4117891.1"/>
    </source>
</evidence>
<keyword evidence="2" id="KW-1185">Reference proteome</keyword>
<accession>A0A840ELB8</accession>